<dbReference type="Proteomes" id="UP000636709">
    <property type="component" value="Unassembled WGS sequence"/>
</dbReference>
<gene>
    <name evidence="7" type="ORF">HU200_019698</name>
</gene>
<dbReference type="SUPFAM" id="SSF57903">
    <property type="entry name" value="FYVE/PHD zinc finger"/>
    <property type="match status" value="1"/>
</dbReference>
<dbReference type="EMBL" id="JACEFO010001651">
    <property type="protein sequence ID" value="KAF8726242.1"/>
    <property type="molecule type" value="Genomic_DNA"/>
</dbReference>
<feature type="region of interest" description="Disordered" evidence="6">
    <location>
        <begin position="801"/>
        <end position="821"/>
    </location>
</feature>
<accession>A0A835F2B0</accession>
<evidence type="ECO:0000256" key="1">
    <source>
        <dbReference type="ARBA" id="ARBA00022723"/>
    </source>
</evidence>
<keyword evidence="4" id="KW-0805">Transcription regulation</keyword>
<evidence type="ECO:0008006" key="9">
    <source>
        <dbReference type="Google" id="ProtNLM"/>
    </source>
</evidence>
<dbReference type="GO" id="GO:0008270">
    <property type="term" value="F:zinc ion binding"/>
    <property type="evidence" value="ECO:0007669"/>
    <property type="project" value="UniProtKB-KW"/>
</dbReference>
<feature type="compositionally biased region" description="Basic and acidic residues" evidence="6">
    <location>
        <begin position="126"/>
        <end position="135"/>
    </location>
</feature>
<evidence type="ECO:0000256" key="2">
    <source>
        <dbReference type="ARBA" id="ARBA00022771"/>
    </source>
</evidence>
<feature type="compositionally biased region" description="Polar residues" evidence="6">
    <location>
        <begin position="650"/>
        <end position="672"/>
    </location>
</feature>
<feature type="region of interest" description="Disordered" evidence="6">
    <location>
        <begin position="94"/>
        <end position="154"/>
    </location>
</feature>
<dbReference type="PROSITE" id="PS01359">
    <property type="entry name" value="ZF_PHD_1"/>
    <property type="match status" value="1"/>
</dbReference>
<keyword evidence="8" id="KW-1185">Reference proteome</keyword>
<dbReference type="InterPro" id="IPR011011">
    <property type="entry name" value="Znf_FYVE_PHD"/>
</dbReference>
<proteinExistence type="predicted"/>
<evidence type="ECO:0000313" key="8">
    <source>
        <dbReference type="Proteomes" id="UP000636709"/>
    </source>
</evidence>
<dbReference type="PANTHER" id="PTHR33304">
    <property type="match status" value="1"/>
</dbReference>
<evidence type="ECO:0000256" key="3">
    <source>
        <dbReference type="ARBA" id="ARBA00022833"/>
    </source>
</evidence>
<feature type="region of interest" description="Disordered" evidence="6">
    <location>
        <begin position="606"/>
        <end position="689"/>
    </location>
</feature>
<feature type="compositionally biased region" description="Polar residues" evidence="6">
    <location>
        <begin position="137"/>
        <end position="149"/>
    </location>
</feature>
<organism evidence="7 8">
    <name type="scientific">Digitaria exilis</name>
    <dbReference type="NCBI Taxonomy" id="1010633"/>
    <lineage>
        <taxon>Eukaryota</taxon>
        <taxon>Viridiplantae</taxon>
        <taxon>Streptophyta</taxon>
        <taxon>Embryophyta</taxon>
        <taxon>Tracheophyta</taxon>
        <taxon>Spermatophyta</taxon>
        <taxon>Magnoliopsida</taxon>
        <taxon>Liliopsida</taxon>
        <taxon>Poales</taxon>
        <taxon>Poaceae</taxon>
        <taxon>PACMAD clade</taxon>
        <taxon>Panicoideae</taxon>
        <taxon>Panicodae</taxon>
        <taxon>Paniceae</taxon>
        <taxon>Anthephorinae</taxon>
        <taxon>Digitaria</taxon>
    </lineage>
</organism>
<keyword evidence="5" id="KW-0804">Transcription</keyword>
<feature type="compositionally biased region" description="Polar residues" evidence="6">
    <location>
        <begin position="613"/>
        <end position="637"/>
    </location>
</feature>
<name>A0A835F2B0_9POAL</name>
<evidence type="ECO:0000256" key="4">
    <source>
        <dbReference type="ARBA" id="ARBA00023015"/>
    </source>
</evidence>
<dbReference type="AlphaFoldDB" id="A0A835F2B0"/>
<sequence>MVQLGFQFGNVKDAGSSCNVWEALAVMCNAFKESKQENIVCEMCGDAGYKHLLMCCSDCEGSFTHQYCMDKVLYDASSVDWLCNECHQRHSEDSHEKSLGKVSSERPTSHSHFDTTSRQPITNRGESSRLTKRVESANPSSVPRLNRTGQSDDRSNIRNLLFPVSEVAVNQVSGLKDGSGAILSFKHTDQDKETDQHASVICKNRKDKSGKVYITCCAMNKDKPGTHGDNNSNVIDDLTLEREKKEVRFQLDHEASNGLQERSMVAANGPQYSIPRNDTFDKAMTDLSNMGVLPKENSCLPSVPIKNDNLNENSGPSKLLDRDNSSSPLEISSRAIVLETSATEVEISDTVGNFHKDNPRKRRRLILDDGDEAEEKMAEGVQKENFKSQPPNFEPVVKHMCMEEAVDTGELNDENLINCRPVKRRRYIAEDEDDKDIVGSANAVCALNDATNWSLNIGTSMVPQTLVAADHSQQSSPSHSESDDQQHYVFAQPLDELVWRQNEVSNTLVNDIIQSDGALKVTVVFQGNHYLWGVFKRRKDMSALIEEQDGSGKHDAEQGQQQELDHLDRRDEALYDSSDQETLAVKHVVRIENQLLGCDHNGKSEAVNAATREGTTSPGSSWSSAKLNSPKVGSNCSVELRTSKLPGDLDQQTSLPEWNTSSTEQSCDSGSSKLVKPVEHCHGQPHSGSEPPSCNLFGFVAARTPRSQQLIQEMVSEGAILFPVPEQIVTTGSVTGSSARVVPSEMNPDTERLHLSEPAQALGFVPIGHGESGADSEACLELFPVRQERIGWAPRAEASRELDLDLSLGKQPRAPSSPPLF</sequence>
<protein>
    <recommendedName>
        <fullName evidence="9">PHD-type domain-containing protein</fullName>
    </recommendedName>
</protein>
<dbReference type="OrthoDB" id="1932206at2759"/>
<dbReference type="Gene3D" id="3.30.40.10">
    <property type="entry name" value="Zinc/RING finger domain, C3HC4 (zinc finger)"/>
    <property type="match status" value="1"/>
</dbReference>
<feature type="region of interest" description="Disordered" evidence="6">
    <location>
        <begin position="307"/>
        <end position="326"/>
    </location>
</feature>
<keyword evidence="3" id="KW-0862">Zinc</keyword>
<comment type="caution">
    <text evidence="7">The sequence shown here is derived from an EMBL/GenBank/DDBJ whole genome shotgun (WGS) entry which is preliminary data.</text>
</comment>
<feature type="compositionally biased region" description="Polar residues" evidence="6">
    <location>
        <begin position="116"/>
        <end position="125"/>
    </location>
</feature>
<reference evidence="7" key="1">
    <citation type="submission" date="2020-07" db="EMBL/GenBank/DDBJ databases">
        <title>Genome sequence and genetic diversity analysis of an under-domesticated orphan crop, white fonio (Digitaria exilis).</title>
        <authorList>
            <person name="Bennetzen J.L."/>
            <person name="Chen S."/>
            <person name="Ma X."/>
            <person name="Wang X."/>
            <person name="Yssel A.E.J."/>
            <person name="Chaluvadi S.R."/>
            <person name="Johnson M."/>
            <person name="Gangashetty P."/>
            <person name="Hamidou F."/>
            <person name="Sanogo M.D."/>
            <person name="Zwaenepoel A."/>
            <person name="Wallace J."/>
            <person name="Van De Peer Y."/>
            <person name="Van Deynze A."/>
        </authorList>
    </citation>
    <scope>NUCLEOTIDE SEQUENCE</scope>
    <source>
        <tissue evidence="7">Leaves</tissue>
    </source>
</reference>
<feature type="compositionally biased region" description="Basic and acidic residues" evidence="6">
    <location>
        <begin position="94"/>
        <end position="115"/>
    </location>
</feature>
<keyword evidence="1" id="KW-0479">Metal-binding</keyword>
<dbReference type="InterPro" id="IPR049914">
    <property type="entry name" value="PHD1-3/5-6"/>
</dbReference>
<evidence type="ECO:0000256" key="5">
    <source>
        <dbReference type="ARBA" id="ARBA00023163"/>
    </source>
</evidence>
<dbReference type="InterPro" id="IPR013083">
    <property type="entry name" value="Znf_RING/FYVE/PHD"/>
</dbReference>
<dbReference type="GO" id="GO:0034244">
    <property type="term" value="P:negative regulation of transcription elongation by RNA polymerase II"/>
    <property type="evidence" value="ECO:0007669"/>
    <property type="project" value="InterPro"/>
</dbReference>
<evidence type="ECO:0000313" key="7">
    <source>
        <dbReference type="EMBL" id="KAF8726242.1"/>
    </source>
</evidence>
<dbReference type="GO" id="GO:0140566">
    <property type="term" value="F:histone reader activity"/>
    <property type="evidence" value="ECO:0007669"/>
    <property type="project" value="InterPro"/>
</dbReference>
<dbReference type="PANTHER" id="PTHR33304:SF55">
    <property type="entry name" value="ZINC FINGER PHD-TYPE DOMAIN-CONTAINING PROTEIN"/>
    <property type="match status" value="1"/>
</dbReference>
<dbReference type="InterPro" id="IPR019786">
    <property type="entry name" value="Zinc_finger_PHD-type_CS"/>
</dbReference>
<keyword evidence="2" id="KW-0863">Zinc-finger</keyword>
<evidence type="ECO:0000256" key="6">
    <source>
        <dbReference type="SAM" id="MobiDB-lite"/>
    </source>
</evidence>